<feature type="signal peptide" evidence="2">
    <location>
        <begin position="1"/>
        <end position="24"/>
    </location>
</feature>
<comment type="caution">
    <text evidence="3">The sequence shown here is derived from an EMBL/GenBank/DDBJ whole genome shotgun (WGS) entry which is preliminary data.</text>
</comment>
<reference evidence="3 4" key="1">
    <citation type="journal article" date="2014" name="Int. J. Syst. Evol. Microbiol.">
        <title>Complete genome sequence of Corynebacterium casei LMG S-19264T (=DSM 44701T), isolated from a smear-ripened cheese.</title>
        <authorList>
            <consortium name="US DOE Joint Genome Institute (JGI-PGF)"/>
            <person name="Walter F."/>
            <person name="Albersmeier A."/>
            <person name="Kalinowski J."/>
            <person name="Ruckert C."/>
        </authorList>
    </citation>
    <scope>NUCLEOTIDE SEQUENCE [LARGE SCALE GENOMIC DNA]</scope>
    <source>
        <strain evidence="3 4">KCTC 12866</strain>
    </source>
</reference>
<feature type="chain" id="PRO_5035146153" description="Secreted protein" evidence="2">
    <location>
        <begin position="25"/>
        <end position="106"/>
    </location>
</feature>
<evidence type="ECO:0000256" key="1">
    <source>
        <dbReference type="SAM" id="MobiDB-lite"/>
    </source>
</evidence>
<gene>
    <name evidence="3" type="ORF">GCM10007390_49600</name>
</gene>
<dbReference type="Proteomes" id="UP000598271">
    <property type="component" value="Unassembled WGS sequence"/>
</dbReference>
<proteinExistence type="predicted"/>
<protein>
    <recommendedName>
        <fullName evidence="5">Secreted protein</fullName>
    </recommendedName>
</protein>
<keyword evidence="2" id="KW-0732">Signal</keyword>
<dbReference type="AlphaFoldDB" id="A0A8J3D804"/>
<evidence type="ECO:0000313" key="3">
    <source>
        <dbReference type="EMBL" id="GHB87666.1"/>
    </source>
</evidence>
<dbReference type="PROSITE" id="PS51257">
    <property type="entry name" value="PROKAR_LIPOPROTEIN"/>
    <property type="match status" value="1"/>
</dbReference>
<evidence type="ECO:0000256" key="2">
    <source>
        <dbReference type="SAM" id="SignalP"/>
    </source>
</evidence>
<dbReference type="Pfam" id="PF20365">
    <property type="entry name" value="DUF6660"/>
    <property type="match status" value="1"/>
</dbReference>
<sequence length="106" mass="11197">MRITLHVLAFYILLLSCFPCQDSALVDFGQNTVALLTAGADHSPHETPDLCSPFCICTCCAGMDIPVLKTSLPEKPVADFARPSASPYTSATPSGGASSVWQPPRA</sequence>
<accession>A0A8J3D804</accession>
<dbReference type="RefSeq" id="WP_189568770.1">
    <property type="nucleotide sequence ID" value="NZ_BMXF01000008.1"/>
</dbReference>
<feature type="compositionally biased region" description="Low complexity" evidence="1">
    <location>
        <begin position="83"/>
        <end position="94"/>
    </location>
</feature>
<evidence type="ECO:0008006" key="5">
    <source>
        <dbReference type="Google" id="ProtNLM"/>
    </source>
</evidence>
<dbReference type="EMBL" id="BMXF01000008">
    <property type="protein sequence ID" value="GHB87666.1"/>
    <property type="molecule type" value="Genomic_DNA"/>
</dbReference>
<feature type="compositionally biased region" description="Polar residues" evidence="1">
    <location>
        <begin position="95"/>
        <end position="106"/>
    </location>
</feature>
<dbReference type="InterPro" id="IPR046601">
    <property type="entry name" value="DUF6660"/>
</dbReference>
<feature type="region of interest" description="Disordered" evidence="1">
    <location>
        <begin position="83"/>
        <end position="106"/>
    </location>
</feature>
<keyword evidence="4" id="KW-1185">Reference proteome</keyword>
<name>A0A8J3D804_9BACT</name>
<evidence type="ECO:0000313" key="4">
    <source>
        <dbReference type="Proteomes" id="UP000598271"/>
    </source>
</evidence>
<organism evidence="3 4">
    <name type="scientific">Persicitalea jodogahamensis</name>
    <dbReference type="NCBI Taxonomy" id="402147"/>
    <lineage>
        <taxon>Bacteria</taxon>
        <taxon>Pseudomonadati</taxon>
        <taxon>Bacteroidota</taxon>
        <taxon>Cytophagia</taxon>
        <taxon>Cytophagales</taxon>
        <taxon>Spirosomataceae</taxon>
        <taxon>Persicitalea</taxon>
    </lineage>
</organism>